<feature type="transmembrane region" description="Helical" evidence="13">
    <location>
        <begin position="139"/>
        <end position="159"/>
    </location>
</feature>
<evidence type="ECO:0000256" key="2">
    <source>
        <dbReference type="ARBA" id="ARBA00004651"/>
    </source>
</evidence>
<dbReference type="Proteomes" id="UP000054976">
    <property type="component" value="Unassembled WGS sequence"/>
</dbReference>
<evidence type="ECO:0000313" key="16">
    <source>
        <dbReference type="Proteomes" id="UP000054976"/>
    </source>
</evidence>
<dbReference type="OrthoDB" id="9800627at2"/>
<dbReference type="InterPro" id="IPR008915">
    <property type="entry name" value="Peptidase_M50"/>
</dbReference>
<keyword evidence="16" id="KW-1185">Reference proteome</keyword>
<organism evidence="15 16">
    <name type="scientific">Thermodesulfovibrio aggregans</name>
    <dbReference type="NCBI Taxonomy" id="86166"/>
    <lineage>
        <taxon>Bacteria</taxon>
        <taxon>Pseudomonadati</taxon>
        <taxon>Nitrospirota</taxon>
        <taxon>Thermodesulfovibrionia</taxon>
        <taxon>Thermodesulfovibrionales</taxon>
        <taxon>Thermodesulfovibrionaceae</taxon>
        <taxon>Thermodesulfovibrio</taxon>
    </lineage>
</organism>
<feature type="transmembrane region" description="Helical" evidence="13">
    <location>
        <begin position="6"/>
        <end position="33"/>
    </location>
</feature>
<feature type="transmembrane region" description="Helical" evidence="13">
    <location>
        <begin position="186"/>
        <end position="208"/>
    </location>
</feature>
<comment type="similarity">
    <text evidence="3">Belongs to the peptidase M50B family.</text>
</comment>
<dbReference type="STRING" id="86166.TAGGR_1355"/>
<keyword evidence="12 13" id="KW-0472">Membrane</keyword>
<comment type="subcellular location">
    <subcellularLocation>
        <location evidence="2">Cell membrane</location>
        <topology evidence="2">Multi-pass membrane protein</topology>
    </subcellularLocation>
</comment>
<evidence type="ECO:0000256" key="13">
    <source>
        <dbReference type="SAM" id="Phobius"/>
    </source>
</evidence>
<keyword evidence="8" id="KW-0378">Hydrolase</keyword>
<feature type="domain" description="Peptidase M50" evidence="14">
    <location>
        <begin position="139"/>
        <end position="196"/>
    </location>
</feature>
<evidence type="ECO:0000256" key="8">
    <source>
        <dbReference type="ARBA" id="ARBA00022801"/>
    </source>
</evidence>
<dbReference type="GO" id="GO:0005886">
    <property type="term" value="C:plasma membrane"/>
    <property type="evidence" value="ECO:0007669"/>
    <property type="project" value="UniProtKB-SubCell"/>
</dbReference>
<dbReference type="InterPro" id="IPR044537">
    <property type="entry name" value="Rip2-like"/>
</dbReference>
<keyword evidence="7" id="KW-0479">Metal-binding</keyword>
<evidence type="ECO:0000256" key="10">
    <source>
        <dbReference type="ARBA" id="ARBA00022989"/>
    </source>
</evidence>
<evidence type="ECO:0000259" key="14">
    <source>
        <dbReference type="Pfam" id="PF02163"/>
    </source>
</evidence>
<name>A0A0U9HM66_9BACT</name>
<keyword evidence="10 13" id="KW-1133">Transmembrane helix</keyword>
<dbReference type="AlphaFoldDB" id="A0A0U9HM66"/>
<accession>A0A0U9HM66</accession>
<keyword evidence="9" id="KW-0862">Zinc</keyword>
<evidence type="ECO:0000256" key="3">
    <source>
        <dbReference type="ARBA" id="ARBA00007931"/>
    </source>
</evidence>
<evidence type="ECO:0000256" key="7">
    <source>
        <dbReference type="ARBA" id="ARBA00022723"/>
    </source>
</evidence>
<protein>
    <submittedName>
        <fullName evidence="15">Zn-dependent protease</fullName>
    </submittedName>
</protein>
<dbReference type="EMBL" id="BCNO01000001">
    <property type="protein sequence ID" value="GAQ94176.1"/>
    <property type="molecule type" value="Genomic_DNA"/>
</dbReference>
<comment type="cofactor">
    <cofactor evidence="1">
        <name>Zn(2+)</name>
        <dbReference type="ChEBI" id="CHEBI:29105"/>
    </cofactor>
</comment>
<feature type="transmembrane region" description="Helical" evidence="13">
    <location>
        <begin position="54"/>
        <end position="75"/>
    </location>
</feature>
<comment type="caution">
    <text evidence="15">The sequence shown here is derived from an EMBL/GenBank/DDBJ whole genome shotgun (WGS) entry which is preliminary data.</text>
</comment>
<feature type="transmembrane region" description="Helical" evidence="13">
    <location>
        <begin position="95"/>
        <end position="118"/>
    </location>
</feature>
<evidence type="ECO:0000313" key="15">
    <source>
        <dbReference type="EMBL" id="GAQ94176.1"/>
    </source>
</evidence>
<dbReference type="RefSeq" id="WP_059175648.1">
    <property type="nucleotide sequence ID" value="NZ_BCNO01000001.1"/>
</dbReference>
<dbReference type="InterPro" id="IPR052348">
    <property type="entry name" value="Metallopeptidase_M50B"/>
</dbReference>
<evidence type="ECO:0000256" key="4">
    <source>
        <dbReference type="ARBA" id="ARBA00022475"/>
    </source>
</evidence>
<evidence type="ECO:0000256" key="5">
    <source>
        <dbReference type="ARBA" id="ARBA00022670"/>
    </source>
</evidence>
<evidence type="ECO:0000256" key="1">
    <source>
        <dbReference type="ARBA" id="ARBA00001947"/>
    </source>
</evidence>
<dbReference type="GO" id="GO:0046872">
    <property type="term" value="F:metal ion binding"/>
    <property type="evidence" value="ECO:0007669"/>
    <property type="project" value="UniProtKB-KW"/>
</dbReference>
<sequence>MDFTGIIRQIIISAPAVLIAIVFHELAHGWVAYKLGDNTAKLSGRLTLNPISHIDPFGTIIMPFMLLILTSGQWVFGYAKPVPVNPYNFKNPRAGMALCAAGGPAANLAVAIVCTILIKWLILPLMGAIPDFIFDPIVLILKATIMINIVLAAFNLIPIPPLDGGRILMGVLPLRYSQLMERIEPFGSLIVILMIITGLTSVFVWPLVKLFFNILSLFY</sequence>
<evidence type="ECO:0000256" key="12">
    <source>
        <dbReference type="ARBA" id="ARBA00023136"/>
    </source>
</evidence>
<gene>
    <name evidence="15" type="ORF">TAGGR_1355</name>
</gene>
<evidence type="ECO:0000256" key="11">
    <source>
        <dbReference type="ARBA" id="ARBA00023049"/>
    </source>
</evidence>
<keyword evidence="6 13" id="KW-0812">Transmembrane</keyword>
<dbReference type="PANTHER" id="PTHR35864:SF1">
    <property type="entry name" value="ZINC METALLOPROTEASE YWHC-RELATED"/>
    <property type="match status" value="1"/>
</dbReference>
<dbReference type="Pfam" id="PF02163">
    <property type="entry name" value="Peptidase_M50"/>
    <property type="match status" value="1"/>
</dbReference>
<evidence type="ECO:0000256" key="9">
    <source>
        <dbReference type="ARBA" id="ARBA00022833"/>
    </source>
</evidence>
<dbReference type="GO" id="GO:0008237">
    <property type="term" value="F:metallopeptidase activity"/>
    <property type="evidence" value="ECO:0007669"/>
    <property type="project" value="UniProtKB-KW"/>
</dbReference>
<evidence type="ECO:0000256" key="6">
    <source>
        <dbReference type="ARBA" id="ARBA00022692"/>
    </source>
</evidence>
<proteinExistence type="inferred from homology"/>
<dbReference type="GO" id="GO:0006508">
    <property type="term" value="P:proteolysis"/>
    <property type="evidence" value="ECO:0007669"/>
    <property type="project" value="UniProtKB-KW"/>
</dbReference>
<keyword evidence="4" id="KW-1003">Cell membrane</keyword>
<keyword evidence="11" id="KW-0482">Metalloprotease</keyword>
<reference evidence="16" key="1">
    <citation type="submission" date="2016-01" db="EMBL/GenBank/DDBJ databases">
        <title>Draft genome sequence of Thermodesulfovibrio aggregans strain TGE-P1.</title>
        <authorList>
            <person name="Sekiguchi Y."/>
            <person name="Ohashi A."/>
            <person name="Matsuura N."/>
            <person name="Tourlousse M.D."/>
        </authorList>
    </citation>
    <scope>NUCLEOTIDE SEQUENCE [LARGE SCALE GENOMIC DNA]</scope>
    <source>
        <strain evidence="16">TGE-P1</strain>
    </source>
</reference>
<dbReference type="PANTHER" id="PTHR35864">
    <property type="entry name" value="ZINC METALLOPROTEASE MJ0611-RELATED"/>
    <property type="match status" value="1"/>
</dbReference>
<keyword evidence="5 15" id="KW-0645">Protease</keyword>
<dbReference type="CDD" id="cd06158">
    <property type="entry name" value="S2P-M50_like_1"/>
    <property type="match status" value="1"/>
</dbReference>